<evidence type="ECO:0000313" key="2">
    <source>
        <dbReference type="Proteomes" id="UP000295345"/>
    </source>
</evidence>
<organism evidence="1 2">
    <name type="scientific">Streptomyces hainanensis</name>
    <dbReference type="NCBI Taxonomy" id="402648"/>
    <lineage>
        <taxon>Bacteria</taxon>
        <taxon>Bacillati</taxon>
        <taxon>Actinomycetota</taxon>
        <taxon>Actinomycetes</taxon>
        <taxon>Kitasatosporales</taxon>
        <taxon>Streptomycetaceae</taxon>
        <taxon>Streptomyces</taxon>
    </lineage>
</organism>
<evidence type="ECO:0000313" key="1">
    <source>
        <dbReference type="EMBL" id="TDC73421.1"/>
    </source>
</evidence>
<dbReference type="EMBL" id="SMKI01000201">
    <property type="protein sequence ID" value="TDC73421.1"/>
    <property type="molecule type" value="Genomic_DNA"/>
</dbReference>
<dbReference type="RefSeq" id="WP_132819327.1">
    <property type="nucleotide sequence ID" value="NZ_SMKI01000201.1"/>
</dbReference>
<comment type="caution">
    <text evidence="1">The sequence shown here is derived from an EMBL/GenBank/DDBJ whole genome shotgun (WGS) entry which is preliminary data.</text>
</comment>
<name>A0A4R4T8C6_9ACTN</name>
<dbReference type="Proteomes" id="UP000295345">
    <property type="component" value="Unassembled WGS sequence"/>
</dbReference>
<sequence length="101" mass="10866">MSFLRFMEDDVREMARQLAASGEELRSASRRLANTEAGEIGTPGLAGQCEDFADSWDYGFGQLSDLTRGIGDVANNAADAFTQADQDLERTAREARTGAGS</sequence>
<dbReference type="OrthoDB" id="4551929at2"/>
<keyword evidence="2" id="KW-1185">Reference proteome</keyword>
<accession>A0A4R4T8C6</accession>
<protein>
    <recommendedName>
        <fullName evidence="3">WXG100 family type VII secretion target</fullName>
    </recommendedName>
</protein>
<evidence type="ECO:0008006" key="3">
    <source>
        <dbReference type="Google" id="ProtNLM"/>
    </source>
</evidence>
<proteinExistence type="predicted"/>
<gene>
    <name evidence="1" type="ORF">E1283_19230</name>
</gene>
<reference evidence="1 2" key="1">
    <citation type="submission" date="2019-03" db="EMBL/GenBank/DDBJ databases">
        <title>Draft genome sequences of novel Actinobacteria.</title>
        <authorList>
            <person name="Sahin N."/>
            <person name="Ay H."/>
            <person name="Saygin H."/>
        </authorList>
    </citation>
    <scope>NUCLEOTIDE SEQUENCE [LARGE SCALE GENOMIC DNA]</scope>
    <source>
        <strain evidence="1 2">DSM 41900</strain>
    </source>
</reference>
<dbReference type="AlphaFoldDB" id="A0A4R4T8C6"/>